<proteinExistence type="predicted"/>
<name>A0A061H3R0_9BASI</name>
<feature type="compositionally biased region" description="Basic residues" evidence="1">
    <location>
        <begin position="23"/>
        <end position="35"/>
    </location>
</feature>
<dbReference type="AlphaFoldDB" id="A0A061H3R0"/>
<reference evidence="2 3" key="1">
    <citation type="journal article" date="2013" name="Plant Cell">
        <title>The transition from a phytopathogenic smut ancestor to an anamorphic biocontrol agent deciphered by comparative whole-genome analysis.</title>
        <authorList>
            <person name="Lefebvre F."/>
            <person name="Joly D.L."/>
            <person name="Labbe C."/>
            <person name="Teichmann B."/>
            <person name="Linning R."/>
            <person name="Belzile F."/>
            <person name="Bakkeren G."/>
            <person name="Belanger R.R."/>
        </authorList>
    </citation>
    <scope>NUCLEOTIDE SEQUENCE [LARGE SCALE GENOMIC DNA]</scope>
    <source>
        <strain evidence="2 3">PF-1</strain>
    </source>
</reference>
<sequence length="170" mass="18466">MFTPCETGRASAVCSSSSSSSSSRRRRRCFGRTRPLRFPTDLKEPSAGANRPCKLLERHDARDRRTDGRLCTVYPSVRAPGRYGRMEGAVDGPRLSEAALKGQSPPTDPSTLRPDHSIRSRLHFPPGFGAVDRTSSGHDAVILPLVDGAEGALSVVGRGSHPHPRPRAWN</sequence>
<organism evidence="2 3">
    <name type="scientific">Pseudozyma flocculosa PF-1</name>
    <dbReference type="NCBI Taxonomy" id="1277687"/>
    <lineage>
        <taxon>Eukaryota</taxon>
        <taxon>Fungi</taxon>
        <taxon>Dikarya</taxon>
        <taxon>Basidiomycota</taxon>
        <taxon>Ustilaginomycotina</taxon>
        <taxon>Ustilaginomycetes</taxon>
        <taxon>Ustilaginales</taxon>
        <taxon>Ustilaginaceae</taxon>
        <taxon>Pseudozyma</taxon>
    </lineage>
</organism>
<evidence type="ECO:0000256" key="1">
    <source>
        <dbReference type="SAM" id="MobiDB-lite"/>
    </source>
</evidence>
<feature type="region of interest" description="Disordered" evidence="1">
    <location>
        <begin position="82"/>
        <end position="118"/>
    </location>
</feature>
<accession>A0A061H3R0</accession>
<gene>
    <name evidence="2" type="ORF">PFL1_05614</name>
</gene>
<dbReference type="RefSeq" id="XP_007881340.1">
    <property type="nucleotide sequence ID" value="XM_007883149.1"/>
</dbReference>
<dbReference type="GeneID" id="19319703"/>
<dbReference type="HOGENOM" id="CLU_1571329_0_0_1"/>
<evidence type="ECO:0000313" key="2">
    <source>
        <dbReference type="EMBL" id="EPQ26979.1"/>
    </source>
</evidence>
<dbReference type="KEGG" id="pfp:PFL1_05614"/>
<dbReference type="EMBL" id="KE361642">
    <property type="protein sequence ID" value="EPQ26979.1"/>
    <property type="molecule type" value="Genomic_DNA"/>
</dbReference>
<evidence type="ECO:0000313" key="3">
    <source>
        <dbReference type="Proteomes" id="UP000053664"/>
    </source>
</evidence>
<feature type="region of interest" description="Disordered" evidence="1">
    <location>
        <begin position="1"/>
        <end position="51"/>
    </location>
</feature>
<dbReference type="Proteomes" id="UP000053664">
    <property type="component" value="Unassembled WGS sequence"/>
</dbReference>
<protein>
    <submittedName>
        <fullName evidence="2">Uncharacterized protein</fullName>
    </submittedName>
</protein>